<reference evidence="1 2" key="1">
    <citation type="journal article" date="2012" name="BMC Genomics">
        <title>Complete genome sequence of Saccharothrix espanaensis DSM 44229T and comparison to the other completely sequenced Pseudonocardiaceae.</title>
        <authorList>
            <person name="Strobel T."/>
            <person name="Al-Dilaimi A."/>
            <person name="Blom J."/>
            <person name="Gessner A."/>
            <person name="Kalinowski J."/>
            <person name="Luzhetska M."/>
            <person name="Puhler A."/>
            <person name="Szczepanowski R."/>
            <person name="Bechthold A."/>
            <person name="Ruckert C."/>
        </authorList>
    </citation>
    <scope>NUCLEOTIDE SEQUENCE [LARGE SCALE GENOMIC DNA]</scope>
    <source>
        <strain evidence="2">ATCC 51144 / DSM 44229 / JCM 9112 / NBRC 15066 / NRRL 15764</strain>
    </source>
</reference>
<dbReference type="STRING" id="1179773.BN6_41810"/>
<protein>
    <recommendedName>
        <fullName evidence="3">Lipoprotein</fullName>
    </recommendedName>
</protein>
<dbReference type="PATRIC" id="fig|1179773.3.peg.4186"/>
<dbReference type="SUPFAM" id="SSF101898">
    <property type="entry name" value="NHL repeat"/>
    <property type="match status" value="1"/>
</dbReference>
<evidence type="ECO:0000313" key="2">
    <source>
        <dbReference type="Proteomes" id="UP000006281"/>
    </source>
</evidence>
<dbReference type="Gene3D" id="2.130.10.10">
    <property type="entry name" value="YVTN repeat-like/Quinoprotein amine dehydrogenase"/>
    <property type="match status" value="1"/>
</dbReference>
<gene>
    <name evidence="1" type="ordered locus">BN6_41810</name>
</gene>
<dbReference type="Proteomes" id="UP000006281">
    <property type="component" value="Chromosome"/>
</dbReference>
<dbReference type="AlphaFoldDB" id="K0K3K7"/>
<name>K0K3K7_SACES</name>
<dbReference type="PROSITE" id="PS51257">
    <property type="entry name" value="PROKAR_LIPOPROTEIN"/>
    <property type="match status" value="1"/>
</dbReference>
<evidence type="ECO:0008006" key="3">
    <source>
        <dbReference type="Google" id="ProtNLM"/>
    </source>
</evidence>
<dbReference type="eggNOG" id="COG3391">
    <property type="taxonomic scope" value="Bacteria"/>
</dbReference>
<dbReference type="InterPro" id="IPR015943">
    <property type="entry name" value="WD40/YVTN_repeat-like_dom_sf"/>
</dbReference>
<organism evidence="1 2">
    <name type="scientific">Saccharothrix espanaensis (strain ATCC 51144 / DSM 44229 / JCM 9112 / NBRC 15066 / NRRL 15764)</name>
    <dbReference type="NCBI Taxonomy" id="1179773"/>
    <lineage>
        <taxon>Bacteria</taxon>
        <taxon>Bacillati</taxon>
        <taxon>Actinomycetota</taxon>
        <taxon>Actinomycetes</taxon>
        <taxon>Pseudonocardiales</taxon>
        <taxon>Pseudonocardiaceae</taxon>
        <taxon>Saccharothrix</taxon>
    </lineage>
</organism>
<proteinExistence type="predicted"/>
<evidence type="ECO:0000313" key="1">
    <source>
        <dbReference type="EMBL" id="CCH31469.1"/>
    </source>
</evidence>
<dbReference type="HOGENOM" id="CLU_049426_1_1_11"/>
<accession>K0K3K7</accession>
<keyword evidence="2" id="KW-1185">Reference proteome</keyword>
<dbReference type="EMBL" id="HE804045">
    <property type="protein sequence ID" value="CCH31469.1"/>
    <property type="molecule type" value="Genomic_DNA"/>
</dbReference>
<dbReference type="KEGG" id="sesp:BN6_41810"/>
<dbReference type="BioCyc" id="SESP1179773:BN6_RS20240-MONOMER"/>
<sequence length="344" mass="35022">MLGGRFAFGLAGGSTLRRLAAVVLTGTALLSGCSTEGNSGDPLQIANSLEPARPARSPAQSGTPEGAVLPLGRATAVVVAGDRVAVAVAEPPSVLLYPLDTLAGPTVVPLPGPAERLTALDGAVEAPVPGSGVVVTVRADGTTAERKVDGGPVDVAVVAGRTVVARRDAKLVGVDDRVVTGVSSPDQVVGVGDEAVVLDRPRSAVFDLRLSADADPDGGPKLGAGLRAGDGATSMVADRYGRVLVVDTRGGELMAFSVDPLIMRQRYPVPGAPYGMAYDPRRDLVWITLTELNQVVAFDVAGGEPVEKHRFATVRQPDSVAVDPGSGRVFVASGDGQGMQVIGT</sequence>